<protein>
    <recommendedName>
        <fullName evidence="9">TRAP transporter small permease protein</fullName>
    </recommendedName>
</protein>
<dbReference type="EMBL" id="JBHSLU010000041">
    <property type="protein sequence ID" value="MFC5506394.1"/>
    <property type="molecule type" value="Genomic_DNA"/>
</dbReference>
<evidence type="ECO:0000256" key="6">
    <source>
        <dbReference type="ARBA" id="ARBA00022989"/>
    </source>
</evidence>
<dbReference type="PANTHER" id="PTHR35011:SF2">
    <property type="entry name" value="2,3-DIKETO-L-GULONATE TRAP TRANSPORTER SMALL PERMEASE PROTEIN YIAM"/>
    <property type="match status" value="1"/>
</dbReference>
<keyword evidence="2 9" id="KW-0813">Transport</keyword>
<feature type="transmembrane region" description="Helical" evidence="9">
    <location>
        <begin position="61"/>
        <end position="78"/>
    </location>
</feature>
<evidence type="ECO:0000313" key="12">
    <source>
        <dbReference type="Proteomes" id="UP001596060"/>
    </source>
</evidence>
<keyword evidence="6 9" id="KW-1133">Transmembrane helix</keyword>
<reference evidence="12" key="1">
    <citation type="journal article" date="2019" name="Int. J. Syst. Evol. Microbiol.">
        <title>The Global Catalogue of Microorganisms (GCM) 10K type strain sequencing project: providing services to taxonomists for standard genome sequencing and annotation.</title>
        <authorList>
            <consortium name="The Broad Institute Genomics Platform"/>
            <consortium name="The Broad Institute Genome Sequencing Center for Infectious Disease"/>
            <person name="Wu L."/>
            <person name="Ma J."/>
        </authorList>
    </citation>
    <scope>NUCLEOTIDE SEQUENCE [LARGE SCALE GENOMIC DNA]</scope>
    <source>
        <strain evidence="12">CCUG 43117</strain>
    </source>
</reference>
<feature type="transmembrane region" description="Helical" evidence="9">
    <location>
        <begin position="21"/>
        <end position="41"/>
    </location>
</feature>
<evidence type="ECO:0000313" key="11">
    <source>
        <dbReference type="EMBL" id="MFC5506394.1"/>
    </source>
</evidence>
<evidence type="ECO:0000256" key="1">
    <source>
        <dbReference type="ARBA" id="ARBA00004429"/>
    </source>
</evidence>
<evidence type="ECO:0000256" key="5">
    <source>
        <dbReference type="ARBA" id="ARBA00022692"/>
    </source>
</evidence>
<feature type="domain" description="Tripartite ATP-independent periplasmic transporters DctQ component" evidence="10">
    <location>
        <begin position="33"/>
        <end position="162"/>
    </location>
</feature>
<organism evidence="11 12">
    <name type="scientific">Bosea massiliensis</name>
    <dbReference type="NCBI Taxonomy" id="151419"/>
    <lineage>
        <taxon>Bacteria</taxon>
        <taxon>Pseudomonadati</taxon>
        <taxon>Pseudomonadota</taxon>
        <taxon>Alphaproteobacteria</taxon>
        <taxon>Hyphomicrobiales</taxon>
        <taxon>Boseaceae</taxon>
        <taxon>Bosea</taxon>
    </lineage>
</organism>
<evidence type="ECO:0000256" key="8">
    <source>
        <dbReference type="ARBA" id="ARBA00038436"/>
    </source>
</evidence>
<gene>
    <name evidence="11" type="ORF">ACFPN9_14125</name>
</gene>
<feature type="transmembrane region" description="Helical" evidence="9">
    <location>
        <begin position="99"/>
        <end position="117"/>
    </location>
</feature>
<evidence type="ECO:0000256" key="2">
    <source>
        <dbReference type="ARBA" id="ARBA00022448"/>
    </source>
</evidence>
<accession>A0ABW0P6L5</accession>
<evidence type="ECO:0000256" key="7">
    <source>
        <dbReference type="ARBA" id="ARBA00023136"/>
    </source>
</evidence>
<keyword evidence="4 9" id="KW-0997">Cell inner membrane</keyword>
<dbReference type="Pfam" id="PF04290">
    <property type="entry name" value="DctQ"/>
    <property type="match status" value="1"/>
</dbReference>
<evidence type="ECO:0000259" key="10">
    <source>
        <dbReference type="Pfam" id="PF04290"/>
    </source>
</evidence>
<proteinExistence type="inferred from homology"/>
<dbReference type="InterPro" id="IPR055348">
    <property type="entry name" value="DctQ"/>
</dbReference>
<comment type="subunit">
    <text evidence="9">The complex comprises the extracytoplasmic solute receptor protein and the two transmembrane proteins.</text>
</comment>
<evidence type="ECO:0000256" key="9">
    <source>
        <dbReference type="RuleBase" id="RU369079"/>
    </source>
</evidence>
<comment type="subcellular location">
    <subcellularLocation>
        <location evidence="1 9">Cell inner membrane</location>
        <topology evidence="1 9">Multi-pass membrane protein</topology>
    </subcellularLocation>
</comment>
<comment type="caution">
    <text evidence="11">The sequence shown here is derived from an EMBL/GenBank/DDBJ whole genome shotgun (WGS) entry which is preliminary data.</text>
</comment>
<evidence type="ECO:0000256" key="3">
    <source>
        <dbReference type="ARBA" id="ARBA00022475"/>
    </source>
</evidence>
<keyword evidence="5 9" id="KW-0812">Transmembrane</keyword>
<keyword evidence="12" id="KW-1185">Reference proteome</keyword>
<comment type="function">
    <text evidence="9">Part of the tripartite ATP-independent periplasmic (TRAP) transport system.</text>
</comment>
<sequence>MHFLYRPNLPEPAPLRWLGDMVDVALTLLAAMLLVVMFANVAARVALNSDLAWNTEFGEFVLLWGTFLGGASAARRGAHMRITEFTDKMPPALQKAVELATRLGVAALLTLLISYGWNITESTMGQELTVLHVPMGLQYLAMPVGSTLALVFVLYEIALLLRDKPLPQEAFQD</sequence>
<dbReference type="RefSeq" id="WP_066720281.1">
    <property type="nucleotide sequence ID" value="NZ_JBHSLU010000041.1"/>
</dbReference>
<keyword evidence="3" id="KW-1003">Cell membrane</keyword>
<keyword evidence="7 9" id="KW-0472">Membrane</keyword>
<dbReference type="PANTHER" id="PTHR35011">
    <property type="entry name" value="2,3-DIKETO-L-GULONATE TRAP TRANSPORTER SMALL PERMEASE PROTEIN YIAM"/>
    <property type="match status" value="1"/>
</dbReference>
<dbReference type="InterPro" id="IPR007387">
    <property type="entry name" value="TRAP_DctQ"/>
</dbReference>
<comment type="similarity">
    <text evidence="8 9">Belongs to the TRAP transporter small permease family.</text>
</comment>
<evidence type="ECO:0000256" key="4">
    <source>
        <dbReference type="ARBA" id="ARBA00022519"/>
    </source>
</evidence>
<dbReference type="Proteomes" id="UP001596060">
    <property type="component" value="Unassembled WGS sequence"/>
</dbReference>
<feature type="transmembrane region" description="Helical" evidence="9">
    <location>
        <begin position="137"/>
        <end position="161"/>
    </location>
</feature>
<name>A0ABW0P6L5_9HYPH</name>